<feature type="region of interest" description="Disordered" evidence="1">
    <location>
        <begin position="89"/>
        <end position="141"/>
    </location>
</feature>
<evidence type="ECO:0000313" key="4">
    <source>
        <dbReference type="Proteomes" id="UP000319143"/>
    </source>
</evidence>
<reference evidence="3 4" key="1">
    <citation type="submission" date="2019-02" db="EMBL/GenBank/DDBJ databases">
        <title>Deep-cultivation of Planctomycetes and their phenomic and genomic characterization uncovers novel biology.</title>
        <authorList>
            <person name="Wiegand S."/>
            <person name="Jogler M."/>
            <person name="Boedeker C."/>
            <person name="Pinto D."/>
            <person name="Vollmers J."/>
            <person name="Rivas-Marin E."/>
            <person name="Kohn T."/>
            <person name="Peeters S.H."/>
            <person name="Heuer A."/>
            <person name="Rast P."/>
            <person name="Oberbeckmann S."/>
            <person name="Bunk B."/>
            <person name="Jeske O."/>
            <person name="Meyerdierks A."/>
            <person name="Storesund J.E."/>
            <person name="Kallscheuer N."/>
            <person name="Luecker S."/>
            <person name="Lage O.M."/>
            <person name="Pohl T."/>
            <person name="Merkel B.J."/>
            <person name="Hornburger P."/>
            <person name="Mueller R.-W."/>
            <person name="Bruemmer F."/>
            <person name="Labrenz M."/>
            <person name="Spormann A.M."/>
            <person name="Op Den Camp H."/>
            <person name="Overmann J."/>
            <person name="Amann R."/>
            <person name="Jetten M.S.M."/>
            <person name="Mascher T."/>
            <person name="Medema M.H."/>
            <person name="Devos D.P."/>
            <person name="Kaster A.-K."/>
            <person name="Ovreas L."/>
            <person name="Rohde M."/>
            <person name="Galperin M.Y."/>
            <person name="Jogler C."/>
        </authorList>
    </citation>
    <scope>NUCLEOTIDE SEQUENCE [LARGE SCALE GENOMIC DNA]</scope>
    <source>
        <strain evidence="3 4">Poly41</strain>
    </source>
</reference>
<protein>
    <submittedName>
        <fullName evidence="3">Uncharacterized protein</fullName>
    </submittedName>
</protein>
<dbReference type="EMBL" id="SJPV01000004">
    <property type="protein sequence ID" value="TWU38463.1"/>
    <property type="molecule type" value="Genomic_DNA"/>
</dbReference>
<keyword evidence="4" id="KW-1185">Reference proteome</keyword>
<keyword evidence="2" id="KW-1133">Transmembrane helix</keyword>
<keyword evidence="2" id="KW-0472">Membrane</keyword>
<dbReference type="AlphaFoldDB" id="A0A5C6DM89"/>
<proteinExistence type="predicted"/>
<accession>A0A5C6DM89</accession>
<evidence type="ECO:0000256" key="2">
    <source>
        <dbReference type="SAM" id="Phobius"/>
    </source>
</evidence>
<dbReference type="Proteomes" id="UP000319143">
    <property type="component" value="Unassembled WGS sequence"/>
</dbReference>
<sequence length="141" mass="15458">MAHYDDLNSKRIFAIGGISVIVTILTALAVQVLYFAMAQWQSESLSERHYNRQNAFLDEQATQIASYGVDIETGNVTIPIEKAMELMVSTNPSISETKPEADSATADDAKAASETNDELREDAVEEVSDEPNTNADENDEV</sequence>
<dbReference type="RefSeq" id="WP_231615650.1">
    <property type="nucleotide sequence ID" value="NZ_SJPV01000004.1"/>
</dbReference>
<gene>
    <name evidence="3" type="ORF">Poly41_29390</name>
</gene>
<name>A0A5C6DM89_9BACT</name>
<keyword evidence="2" id="KW-0812">Transmembrane</keyword>
<feature type="transmembrane region" description="Helical" evidence="2">
    <location>
        <begin position="12"/>
        <end position="36"/>
    </location>
</feature>
<evidence type="ECO:0000256" key="1">
    <source>
        <dbReference type="SAM" id="MobiDB-lite"/>
    </source>
</evidence>
<comment type="caution">
    <text evidence="3">The sequence shown here is derived from an EMBL/GenBank/DDBJ whole genome shotgun (WGS) entry which is preliminary data.</text>
</comment>
<evidence type="ECO:0000313" key="3">
    <source>
        <dbReference type="EMBL" id="TWU38463.1"/>
    </source>
</evidence>
<organism evidence="3 4">
    <name type="scientific">Novipirellula artificiosorum</name>
    <dbReference type="NCBI Taxonomy" id="2528016"/>
    <lineage>
        <taxon>Bacteria</taxon>
        <taxon>Pseudomonadati</taxon>
        <taxon>Planctomycetota</taxon>
        <taxon>Planctomycetia</taxon>
        <taxon>Pirellulales</taxon>
        <taxon>Pirellulaceae</taxon>
        <taxon>Novipirellula</taxon>
    </lineage>
</organism>
<feature type="compositionally biased region" description="Basic and acidic residues" evidence="1">
    <location>
        <begin position="97"/>
        <end position="122"/>
    </location>
</feature>